<dbReference type="InterPro" id="IPR028261">
    <property type="entry name" value="DPD_II"/>
</dbReference>
<dbReference type="PRINTS" id="PR00419">
    <property type="entry name" value="ADXRDTASE"/>
</dbReference>
<evidence type="ECO:0000256" key="1">
    <source>
        <dbReference type="ARBA" id="ARBA00022605"/>
    </source>
</evidence>
<keyword evidence="3" id="KW-0314">Glutamate biosynthesis</keyword>
<evidence type="ECO:0000259" key="6">
    <source>
        <dbReference type="Pfam" id="PF14691"/>
    </source>
</evidence>
<gene>
    <name evidence="7" type="ORF">SAMN04488127_1538</name>
</gene>
<dbReference type="RefSeq" id="WP_092051732.1">
    <property type="nucleotide sequence ID" value="NZ_FNZF01000002.1"/>
</dbReference>
<keyword evidence="1" id="KW-0028">Amino-acid biosynthesis</keyword>
<sequence>MGSATGFMDYRRITGNYRDTDERIKDWREISVLPPDRILREQASRCMDCAVPFCQNGSELAGMTTGCPIYNLIPEWNDLVYRGRWKEAYERLSRTNPFPEFTGRACPAPCEGGCVASLANEPVTIKNIERAIIDKAFEEGWVLPKVPLKRTGNKVAVIGSGPAGLTCASVLNQHGHQVTVYERADRVGGLLTYGIPKTKIEQEVVDRRIRLMEEEGIRFVTNIEIGKQVSLEQLKEEHDAVVLCIGATRPRNLEIPGRESAGIHYAMDYLHLNTKSYLDSGFEDQAYISAENQDVIVIGGGDTATDCVTTAVRQNCRSLVQFDIYPVRPNVRSAENPWPQFPIIHQVDTGQQDAIAKFGQDPREFATTALEFTYDDRHRVSGVKSAGIKTIIGKGGEKIREVIPGTEKVWPAQLVLLAIGFEGAETENLGMTTDRRSNVEVIGTSYQTQNDGVFAAGDARKGASLIVWAIQEGKEAAEECHNYITRKTS</sequence>
<evidence type="ECO:0000313" key="7">
    <source>
        <dbReference type="EMBL" id="SEJ29682.1"/>
    </source>
</evidence>
<dbReference type="InterPro" id="IPR051394">
    <property type="entry name" value="Glutamate_Synthase"/>
</dbReference>
<dbReference type="OrthoDB" id="9803192at2"/>
<dbReference type="SUPFAM" id="SSF46548">
    <property type="entry name" value="alpha-helical ferredoxin"/>
    <property type="match status" value="1"/>
</dbReference>
<dbReference type="InterPro" id="IPR023753">
    <property type="entry name" value="FAD/NAD-binding_dom"/>
</dbReference>
<evidence type="ECO:0000256" key="3">
    <source>
        <dbReference type="ARBA" id="ARBA00023164"/>
    </source>
</evidence>
<dbReference type="InterPro" id="IPR036188">
    <property type="entry name" value="FAD/NAD-bd_sf"/>
</dbReference>
<reference evidence="8" key="1">
    <citation type="submission" date="2016-10" db="EMBL/GenBank/DDBJ databases">
        <authorList>
            <person name="Varghese N."/>
            <person name="Submissions S."/>
        </authorList>
    </citation>
    <scope>NUCLEOTIDE SEQUENCE [LARGE SCALE GENOMIC DNA]</scope>
    <source>
        <strain evidence="8">CGMCC 1.6763</strain>
    </source>
</reference>
<dbReference type="PANTHER" id="PTHR43100">
    <property type="entry name" value="GLUTAMATE SYNTHASE [NADPH] SMALL CHAIN"/>
    <property type="match status" value="1"/>
</dbReference>
<dbReference type="AlphaFoldDB" id="A0A1H6XXT2"/>
<dbReference type="EMBL" id="FNZF01000002">
    <property type="protein sequence ID" value="SEJ29682.1"/>
    <property type="molecule type" value="Genomic_DNA"/>
</dbReference>
<accession>A0A1H6XXT2</accession>
<evidence type="ECO:0000256" key="2">
    <source>
        <dbReference type="ARBA" id="ARBA00023002"/>
    </source>
</evidence>
<evidence type="ECO:0000256" key="4">
    <source>
        <dbReference type="ARBA" id="ARBA00029440"/>
    </source>
</evidence>
<keyword evidence="8" id="KW-1185">Reference proteome</keyword>
<comment type="pathway">
    <text evidence="4">Amino-acid biosynthesis.</text>
</comment>
<dbReference type="PANTHER" id="PTHR43100:SF1">
    <property type="entry name" value="GLUTAMATE SYNTHASE [NADPH] SMALL CHAIN"/>
    <property type="match status" value="1"/>
</dbReference>
<protein>
    <submittedName>
        <fullName evidence="7">Glutamate synthase (NADPH/NADH) small chain</fullName>
    </submittedName>
</protein>
<dbReference type="STRING" id="426757.SAMN04488127_1538"/>
<feature type="domain" description="Dihydroprymidine dehydrogenase" evidence="6">
    <location>
        <begin position="25"/>
        <end position="140"/>
    </location>
</feature>
<evidence type="ECO:0000313" key="8">
    <source>
        <dbReference type="Proteomes" id="UP000199200"/>
    </source>
</evidence>
<dbReference type="GO" id="GO:0051536">
    <property type="term" value="F:iron-sulfur cluster binding"/>
    <property type="evidence" value="ECO:0007669"/>
    <property type="project" value="InterPro"/>
</dbReference>
<dbReference type="Pfam" id="PF14691">
    <property type="entry name" value="Fer4_20"/>
    <property type="match status" value="1"/>
</dbReference>
<dbReference type="Proteomes" id="UP000199200">
    <property type="component" value="Unassembled WGS sequence"/>
</dbReference>
<keyword evidence="2" id="KW-0560">Oxidoreductase</keyword>
<dbReference type="Pfam" id="PF07992">
    <property type="entry name" value="Pyr_redox_2"/>
    <property type="match status" value="1"/>
</dbReference>
<dbReference type="SUPFAM" id="SSF51971">
    <property type="entry name" value="Nucleotide-binding domain"/>
    <property type="match status" value="2"/>
</dbReference>
<proteinExistence type="predicted"/>
<dbReference type="InterPro" id="IPR009051">
    <property type="entry name" value="Helical_ferredxn"/>
</dbReference>
<dbReference type="Gene3D" id="3.50.50.60">
    <property type="entry name" value="FAD/NAD(P)-binding domain"/>
    <property type="match status" value="2"/>
</dbReference>
<feature type="domain" description="FAD/NAD(P)-binding" evidence="5">
    <location>
        <begin position="154"/>
        <end position="473"/>
    </location>
</feature>
<organism evidence="7 8">
    <name type="scientific">Bhargavaea ginsengi</name>
    <dbReference type="NCBI Taxonomy" id="426757"/>
    <lineage>
        <taxon>Bacteria</taxon>
        <taxon>Bacillati</taxon>
        <taxon>Bacillota</taxon>
        <taxon>Bacilli</taxon>
        <taxon>Bacillales</taxon>
        <taxon>Caryophanaceae</taxon>
        <taxon>Bhargavaea</taxon>
    </lineage>
</organism>
<dbReference type="InterPro" id="IPR006005">
    <property type="entry name" value="Glut_synth_ssu1"/>
</dbReference>
<dbReference type="NCBIfam" id="TIGR01317">
    <property type="entry name" value="GOGAT_sm_gam"/>
    <property type="match status" value="1"/>
</dbReference>
<dbReference type="GO" id="GO:0016639">
    <property type="term" value="F:oxidoreductase activity, acting on the CH-NH2 group of donors, NAD or NADP as acceptor"/>
    <property type="evidence" value="ECO:0007669"/>
    <property type="project" value="InterPro"/>
</dbReference>
<dbReference type="Gene3D" id="1.10.1060.10">
    <property type="entry name" value="Alpha-helical ferredoxin"/>
    <property type="match status" value="1"/>
</dbReference>
<evidence type="ECO:0000259" key="5">
    <source>
        <dbReference type="Pfam" id="PF07992"/>
    </source>
</evidence>
<dbReference type="GO" id="GO:0006537">
    <property type="term" value="P:glutamate biosynthetic process"/>
    <property type="evidence" value="ECO:0007669"/>
    <property type="project" value="UniProtKB-KW"/>
</dbReference>
<name>A0A1H6XXT2_9BACL</name>